<sequence length="116" mass="13443">MSCPVRSRCHAQLDRDVMAQLDQDMSQLNRDIMSQLDQDVMAQLYHDEMSELEQDDMSQLELTRFGKVLSLLSNLIGIHALTELSFRSEHFVLTNYRSKLYFDAVINDIAVLYILS</sequence>
<accession>A0AAD8AUK0</accession>
<reference evidence="1" key="1">
    <citation type="journal article" date="2023" name="PLoS Negl. Trop. Dis.">
        <title>A genome sequence for Biomphalaria pfeifferi, the major vector snail for the human-infecting parasite Schistosoma mansoni.</title>
        <authorList>
            <person name="Bu L."/>
            <person name="Lu L."/>
            <person name="Laidemitt M.R."/>
            <person name="Zhang S.M."/>
            <person name="Mutuku M."/>
            <person name="Mkoji G."/>
            <person name="Steinauer M."/>
            <person name="Loker E.S."/>
        </authorList>
    </citation>
    <scope>NUCLEOTIDE SEQUENCE</scope>
    <source>
        <strain evidence="1">KasaAsao</strain>
    </source>
</reference>
<evidence type="ECO:0000313" key="1">
    <source>
        <dbReference type="EMBL" id="KAK0042715.1"/>
    </source>
</evidence>
<dbReference type="Proteomes" id="UP001233172">
    <property type="component" value="Unassembled WGS sequence"/>
</dbReference>
<organism evidence="1 2">
    <name type="scientific">Biomphalaria pfeifferi</name>
    <name type="common">Bloodfluke planorb</name>
    <name type="synonym">Freshwater snail</name>
    <dbReference type="NCBI Taxonomy" id="112525"/>
    <lineage>
        <taxon>Eukaryota</taxon>
        <taxon>Metazoa</taxon>
        <taxon>Spiralia</taxon>
        <taxon>Lophotrochozoa</taxon>
        <taxon>Mollusca</taxon>
        <taxon>Gastropoda</taxon>
        <taxon>Heterobranchia</taxon>
        <taxon>Euthyneura</taxon>
        <taxon>Panpulmonata</taxon>
        <taxon>Hygrophila</taxon>
        <taxon>Lymnaeoidea</taxon>
        <taxon>Planorbidae</taxon>
        <taxon>Biomphalaria</taxon>
    </lineage>
</organism>
<comment type="caution">
    <text evidence="1">The sequence shown here is derived from an EMBL/GenBank/DDBJ whole genome shotgun (WGS) entry which is preliminary data.</text>
</comment>
<gene>
    <name evidence="1" type="ORF">Bpfe_027865</name>
</gene>
<proteinExistence type="predicted"/>
<dbReference type="EMBL" id="JASAOG010000234">
    <property type="protein sequence ID" value="KAK0042715.1"/>
    <property type="molecule type" value="Genomic_DNA"/>
</dbReference>
<dbReference type="AlphaFoldDB" id="A0AAD8AUK0"/>
<evidence type="ECO:0000313" key="2">
    <source>
        <dbReference type="Proteomes" id="UP001233172"/>
    </source>
</evidence>
<keyword evidence="2" id="KW-1185">Reference proteome</keyword>
<reference evidence="1" key="2">
    <citation type="submission" date="2023-04" db="EMBL/GenBank/DDBJ databases">
        <authorList>
            <person name="Bu L."/>
            <person name="Lu L."/>
            <person name="Laidemitt M.R."/>
            <person name="Zhang S.M."/>
            <person name="Mutuku M."/>
            <person name="Mkoji G."/>
            <person name="Steinauer M."/>
            <person name="Loker E.S."/>
        </authorList>
    </citation>
    <scope>NUCLEOTIDE SEQUENCE</scope>
    <source>
        <strain evidence="1">KasaAsao</strain>
        <tissue evidence="1">Whole Snail</tissue>
    </source>
</reference>
<protein>
    <submittedName>
        <fullName evidence="1">Uncharacterized protein</fullName>
    </submittedName>
</protein>
<name>A0AAD8AUK0_BIOPF</name>